<reference evidence="17" key="1">
    <citation type="submission" date="2021-04" db="EMBL/GenBank/DDBJ databases">
        <authorList>
            <person name="Cornetti L."/>
        </authorList>
    </citation>
    <scope>NUCLEOTIDE SEQUENCE</scope>
</reference>
<dbReference type="GO" id="GO:0004713">
    <property type="term" value="F:protein tyrosine kinase activity"/>
    <property type="evidence" value="ECO:0007669"/>
    <property type="project" value="UniProtKB-KW"/>
</dbReference>
<dbReference type="InterPro" id="IPR011009">
    <property type="entry name" value="Kinase-like_dom_sf"/>
</dbReference>
<evidence type="ECO:0000256" key="14">
    <source>
        <dbReference type="RuleBase" id="RU000304"/>
    </source>
</evidence>
<dbReference type="GO" id="GO:0004708">
    <property type="term" value="F:MAP kinase kinase activity"/>
    <property type="evidence" value="ECO:0007669"/>
    <property type="project" value="UniProtKB-EC"/>
</dbReference>
<dbReference type="CDD" id="cd06615">
    <property type="entry name" value="PKc_MEK"/>
    <property type="match status" value="1"/>
</dbReference>
<evidence type="ECO:0000256" key="1">
    <source>
        <dbReference type="ARBA" id="ARBA00022527"/>
    </source>
</evidence>
<dbReference type="PROSITE" id="PS00108">
    <property type="entry name" value="PROTEIN_KINASE_ST"/>
    <property type="match status" value="1"/>
</dbReference>
<dbReference type="PROSITE" id="PS00107">
    <property type="entry name" value="PROTEIN_KINASE_ATP"/>
    <property type="match status" value="1"/>
</dbReference>
<dbReference type="EC" id="2.7.12.2" evidence="9"/>
<dbReference type="EMBL" id="OC978219">
    <property type="protein sequence ID" value="CAG4634874.1"/>
    <property type="molecule type" value="Genomic_DNA"/>
</dbReference>
<dbReference type="FunFam" id="1.10.510.10:FF:000115">
    <property type="entry name" value="Dual specificity mitogen-activated protein kinase kinase 1"/>
    <property type="match status" value="1"/>
</dbReference>
<dbReference type="Gene3D" id="3.30.200.20">
    <property type="entry name" value="Phosphorylase Kinase, domain 1"/>
    <property type="match status" value="1"/>
</dbReference>
<protein>
    <recommendedName>
        <fullName evidence="9">mitogen-activated protein kinase kinase</fullName>
        <ecNumber evidence="9">2.7.12.2</ecNumber>
    </recommendedName>
</protein>
<dbReference type="Pfam" id="PF00069">
    <property type="entry name" value="Pkinase"/>
    <property type="match status" value="1"/>
</dbReference>
<dbReference type="Gene3D" id="1.10.510.10">
    <property type="entry name" value="Transferase(Phosphotransferase) domain 1"/>
    <property type="match status" value="1"/>
</dbReference>
<dbReference type="GO" id="GO:0005524">
    <property type="term" value="F:ATP binding"/>
    <property type="evidence" value="ECO:0007669"/>
    <property type="project" value="UniProtKB-UniRule"/>
</dbReference>
<keyword evidence="1 14" id="KW-0723">Serine/threonine-protein kinase</keyword>
<evidence type="ECO:0000256" key="10">
    <source>
        <dbReference type="ARBA" id="ARBA00049014"/>
    </source>
</evidence>
<evidence type="ECO:0000259" key="16">
    <source>
        <dbReference type="PROSITE" id="PS50011"/>
    </source>
</evidence>
<evidence type="ECO:0000256" key="6">
    <source>
        <dbReference type="ARBA" id="ARBA00022840"/>
    </source>
</evidence>
<gene>
    <name evidence="17" type="primary">EOG090X08J3</name>
</gene>
<dbReference type="PANTHER" id="PTHR47448">
    <property type="entry name" value="DUAL SPECIFICITY MITOGEN-ACTIVATED PROTEIN KINASE KINASE DSOR1-LIKE PROTEIN"/>
    <property type="match status" value="1"/>
</dbReference>
<keyword evidence="7" id="KW-0829">Tyrosine-protein kinase</keyword>
<evidence type="ECO:0000256" key="3">
    <source>
        <dbReference type="ARBA" id="ARBA00022679"/>
    </source>
</evidence>
<comment type="catalytic activity">
    <reaction evidence="11">
        <text>L-threonyl-[protein] + ATP = O-phospho-L-threonyl-[protein] + ADP + H(+)</text>
        <dbReference type="Rhea" id="RHEA:46608"/>
        <dbReference type="Rhea" id="RHEA-COMP:11060"/>
        <dbReference type="Rhea" id="RHEA-COMP:11605"/>
        <dbReference type="ChEBI" id="CHEBI:15378"/>
        <dbReference type="ChEBI" id="CHEBI:30013"/>
        <dbReference type="ChEBI" id="CHEBI:30616"/>
        <dbReference type="ChEBI" id="CHEBI:61977"/>
        <dbReference type="ChEBI" id="CHEBI:456216"/>
        <dbReference type="EC" id="2.7.12.2"/>
    </reaction>
</comment>
<organism evidence="17">
    <name type="scientific">Alona affinis</name>
    <dbReference type="NCBI Taxonomy" id="381656"/>
    <lineage>
        <taxon>Eukaryota</taxon>
        <taxon>Metazoa</taxon>
        <taxon>Ecdysozoa</taxon>
        <taxon>Arthropoda</taxon>
        <taxon>Crustacea</taxon>
        <taxon>Branchiopoda</taxon>
        <taxon>Diplostraca</taxon>
        <taxon>Cladocera</taxon>
        <taxon>Anomopoda</taxon>
        <taxon>Chydoridae</taxon>
        <taxon>Alona</taxon>
    </lineage>
</organism>
<evidence type="ECO:0000256" key="4">
    <source>
        <dbReference type="ARBA" id="ARBA00022741"/>
    </source>
</evidence>
<comment type="similarity">
    <text evidence="8">Belongs to the protein kinase superfamily. STE Ser/Thr protein kinase family. MAP kinase kinase subfamily.</text>
</comment>
<comment type="catalytic activity">
    <reaction evidence="10">
        <text>L-seryl-[protein] + ATP = O-phospho-L-seryl-[protein] + ADP + H(+)</text>
        <dbReference type="Rhea" id="RHEA:17989"/>
        <dbReference type="Rhea" id="RHEA-COMP:9863"/>
        <dbReference type="Rhea" id="RHEA-COMP:11604"/>
        <dbReference type="ChEBI" id="CHEBI:15378"/>
        <dbReference type="ChEBI" id="CHEBI:29999"/>
        <dbReference type="ChEBI" id="CHEBI:30616"/>
        <dbReference type="ChEBI" id="CHEBI:83421"/>
        <dbReference type="ChEBI" id="CHEBI:456216"/>
        <dbReference type="EC" id="2.7.12.2"/>
    </reaction>
</comment>
<evidence type="ECO:0000256" key="9">
    <source>
        <dbReference type="ARBA" id="ARBA00038999"/>
    </source>
</evidence>
<comment type="catalytic activity">
    <reaction evidence="12">
        <text>L-tyrosyl-[protein] + ATP = O-phospho-L-tyrosyl-[protein] + ADP + H(+)</text>
        <dbReference type="Rhea" id="RHEA:10596"/>
        <dbReference type="Rhea" id="RHEA-COMP:10136"/>
        <dbReference type="Rhea" id="RHEA-COMP:20101"/>
        <dbReference type="ChEBI" id="CHEBI:15378"/>
        <dbReference type="ChEBI" id="CHEBI:30616"/>
        <dbReference type="ChEBI" id="CHEBI:46858"/>
        <dbReference type="ChEBI" id="CHEBI:61978"/>
        <dbReference type="ChEBI" id="CHEBI:456216"/>
        <dbReference type="EC" id="2.7.12.2"/>
    </reaction>
</comment>
<dbReference type="InterPro" id="IPR000719">
    <property type="entry name" value="Prot_kinase_dom"/>
</dbReference>
<evidence type="ECO:0000256" key="8">
    <source>
        <dbReference type="ARBA" id="ARBA00038035"/>
    </source>
</evidence>
<dbReference type="FunFam" id="3.30.200.20:FF:000100">
    <property type="entry name" value="Dual specificity mitogen-activated protein kinase kinase 1"/>
    <property type="match status" value="1"/>
</dbReference>
<dbReference type="GO" id="GO:0005829">
    <property type="term" value="C:cytosol"/>
    <property type="evidence" value="ECO:0007669"/>
    <property type="project" value="UniProtKB-ARBA"/>
</dbReference>
<keyword evidence="5" id="KW-0418">Kinase</keyword>
<feature type="domain" description="Protein kinase" evidence="16">
    <location>
        <begin position="104"/>
        <end position="401"/>
    </location>
</feature>
<dbReference type="InterPro" id="IPR008271">
    <property type="entry name" value="Ser/Thr_kinase_AS"/>
</dbReference>
<evidence type="ECO:0000256" key="2">
    <source>
        <dbReference type="ARBA" id="ARBA00022553"/>
    </source>
</evidence>
<proteinExistence type="inferred from homology"/>
<evidence type="ECO:0000256" key="12">
    <source>
        <dbReference type="ARBA" id="ARBA00051693"/>
    </source>
</evidence>
<evidence type="ECO:0000313" key="17">
    <source>
        <dbReference type="EMBL" id="CAG4634874.1"/>
    </source>
</evidence>
<keyword evidence="2" id="KW-0597">Phosphoprotein</keyword>
<accession>A0A9N6WTQ2</accession>
<dbReference type="SMART" id="SM00220">
    <property type="entry name" value="S_TKc"/>
    <property type="match status" value="1"/>
</dbReference>
<dbReference type="InterPro" id="IPR050915">
    <property type="entry name" value="MAP_kinase_kinase"/>
</dbReference>
<dbReference type="SUPFAM" id="SSF56112">
    <property type="entry name" value="Protein kinase-like (PK-like)"/>
    <property type="match status" value="1"/>
</dbReference>
<dbReference type="GO" id="GO:0004674">
    <property type="term" value="F:protein serine/threonine kinase activity"/>
    <property type="evidence" value="ECO:0007669"/>
    <property type="project" value="UniProtKB-KW"/>
</dbReference>
<keyword evidence="6 13" id="KW-0067">ATP-binding</keyword>
<feature type="region of interest" description="Disordered" evidence="15">
    <location>
        <begin position="1"/>
        <end position="29"/>
    </location>
</feature>
<feature type="region of interest" description="Disordered" evidence="15">
    <location>
        <begin position="317"/>
        <end position="345"/>
    </location>
</feature>
<dbReference type="PROSITE" id="PS50011">
    <property type="entry name" value="PROTEIN_KINASE_DOM"/>
    <property type="match status" value="1"/>
</dbReference>
<feature type="binding site" evidence="13">
    <location>
        <position position="133"/>
    </location>
    <ligand>
        <name>ATP</name>
        <dbReference type="ChEBI" id="CHEBI:30616"/>
    </ligand>
</feature>
<dbReference type="PANTHER" id="PTHR47448:SF1">
    <property type="entry name" value="SERINE_THREONINE-PROTEIN KINASE STE7 HOMOLOG"/>
    <property type="match status" value="1"/>
</dbReference>
<keyword evidence="3" id="KW-0808">Transferase</keyword>
<sequence length="431" mass="47420">MSKNKFNLTLPPVEPDPVTTPSPGETSAKSSNIAAALNSAKTLTQASVVIPSVIDSGNTTMGHTTLEALQKQLEEMDIDDLQKQRLQVFLLHKQKVGELSDDDFDKLGELGAGNGGVVTKVRHRPSGLIMARKLIHLEVKPAIKKQIIRELKVLHECNSPHIVGFYGAFYSDGEISICMEYMDGGSLDLILKKAGRIPEPYLGKITTAVLKGLSYLRDKHQIIHRDVKPSNILVNSRGEIKICDFGVSGQLIDSMANSFVGTRSYMSPERLQGTHYSIQSDVWSLGLSLVEMAIGMYPIPPPDPQILAAIFGPKFTEDPDNMTPSPSSRSPRQTGHFPGSSSNGPRPMAIFELLDYIVNEPPPKLPSGVFSAEFKDFVDRCLKKNPAERPALRTLMGHEWVNKWDSEKVEIASWVCKIIDLQPSTPTKPAE</sequence>
<dbReference type="InterPro" id="IPR017441">
    <property type="entry name" value="Protein_kinase_ATP_BS"/>
</dbReference>
<evidence type="ECO:0000256" key="7">
    <source>
        <dbReference type="ARBA" id="ARBA00023137"/>
    </source>
</evidence>
<evidence type="ECO:0000256" key="15">
    <source>
        <dbReference type="SAM" id="MobiDB-lite"/>
    </source>
</evidence>
<evidence type="ECO:0000256" key="13">
    <source>
        <dbReference type="PROSITE-ProRule" id="PRU10141"/>
    </source>
</evidence>
<name>A0A9N6WTQ2_9CRUS</name>
<evidence type="ECO:0000256" key="5">
    <source>
        <dbReference type="ARBA" id="ARBA00022777"/>
    </source>
</evidence>
<evidence type="ECO:0000256" key="11">
    <source>
        <dbReference type="ARBA" id="ARBA00049299"/>
    </source>
</evidence>
<dbReference type="AlphaFoldDB" id="A0A9N6WTQ2"/>
<keyword evidence="4 13" id="KW-0547">Nucleotide-binding</keyword>